<evidence type="ECO:0000256" key="2">
    <source>
        <dbReference type="SAM" id="Phobius"/>
    </source>
</evidence>
<keyword evidence="2" id="KW-1133">Transmembrane helix</keyword>
<protein>
    <submittedName>
        <fullName evidence="3">Uncharacterized protein</fullName>
    </submittedName>
</protein>
<dbReference type="AlphaFoldDB" id="A0A6N9Q1M1"/>
<organism evidence="3 4">
    <name type="scientific">Chengkuizengella marina</name>
    <dbReference type="NCBI Taxonomy" id="2507566"/>
    <lineage>
        <taxon>Bacteria</taxon>
        <taxon>Bacillati</taxon>
        <taxon>Bacillota</taxon>
        <taxon>Bacilli</taxon>
        <taxon>Bacillales</taxon>
        <taxon>Paenibacillaceae</taxon>
        <taxon>Chengkuizengella</taxon>
    </lineage>
</organism>
<feature type="transmembrane region" description="Helical" evidence="2">
    <location>
        <begin position="12"/>
        <end position="30"/>
    </location>
</feature>
<keyword evidence="4" id="KW-1185">Reference proteome</keyword>
<comment type="caution">
    <text evidence="3">The sequence shown here is derived from an EMBL/GenBank/DDBJ whole genome shotgun (WGS) entry which is preliminary data.</text>
</comment>
<dbReference type="EMBL" id="SIJB01000007">
    <property type="protein sequence ID" value="NBI27994.1"/>
    <property type="molecule type" value="Genomic_DNA"/>
</dbReference>
<evidence type="ECO:0000313" key="4">
    <source>
        <dbReference type="Proteomes" id="UP000448943"/>
    </source>
</evidence>
<sequence length="505" mass="58415">MSFLKNEKGAVIIYVLIISAFLMLITPILFDMMISTITMEDKNEDLKLVTLSTVSGMETFLKYVEDVKDDLVSIEDLYEFDESSGREDLRYPGYTDHNGIEIILPNGLKAKYIMDIDKKPDPDDSSETYYEVTVSTSIGSGTAKQEKTITYILNDGSNGGDPGDGEGEPNIPEDVNDEVEENVNIGLRYILGENSSAKFLKQTGFWFDVEDENYRFVEYHYITDDHDNRTVEFPINTNNSVYCYINTSTECNDVDVDHTITTNTGNLAIIQYKIVTQTIEQFHDGKQLESFWITPFGVSFNSSSEFYVWFTPDEFTTTGDPDYESVNFKYSIPGNNNNQIILDYNKDIGKYEATITTNESIKRLDYQFKFKKNSIDKTYTTESIEVPVHGVELSQDKKEAMIWYIPDDRIKKYKKVQAESILPRQTFQMEYKEDNDRFEAIYSLPPISEDGVTVKQPISLIQYYILLDKNKNNRNNENKIERSYWNTFWDPDILKGETIYFERKN</sequence>
<dbReference type="Proteomes" id="UP000448943">
    <property type="component" value="Unassembled WGS sequence"/>
</dbReference>
<reference evidence="3 4" key="1">
    <citation type="submission" date="2019-01" db="EMBL/GenBank/DDBJ databases">
        <title>Chengkuizengella sp. nov., isolated from deep-sea sediment of East Pacific Ocean.</title>
        <authorList>
            <person name="Yang J."/>
            <person name="Lai Q."/>
            <person name="Shao Z."/>
        </authorList>
    </citation>
    <scope>NUCLEOTIDE SEQUENCE [LARGE SCALE GENOMIC DNA]</scope>
    <source>
        <strain evidence="3 4">YPA3-1-1</strain>
    </source>
</reference>
<accession>A0A6N9Q1M1</accession>
<gene>
    <name evidence="3" type="ORF">ERL59_03345</name>
</gene>
<proteinExistence type="predicted"/>
<keyword evidence="2" id="KW-0472">Membrane</keyword>
<keyword evidence="2" id="KW-0812">Transmembrane</keyword>
<evidence type="ECO:0000256" key="1">
    <source>
        <dbReference type="SAM" id="MobiDB-lite"/>
    </source>
</evidence>
<feature type="region of interest" description="Disordered" evidence="1">
    <location>
        <begin position="155"/>
        <end position="174"/>
    </location>
</feature>
<dbReference type="RefSeq" id="WP_160644482.1">
    <property type="nucleotide sequence ID" value="NZ_SIJB01000007.1"/>
</dbReference>
<evidence type="ECO:0000313" key="3">
    <source>
        <dbReference type="EMBL" id="NBI27994.1"/>
    </source>
</evidence>
<name>A0A6N9Q1M1_9BACL</name>
<dbReference type="OrthoDB" id="2552500at2"/>